<organism evidence="2 3">
    <name type="scientific">Actinoplanes sandaracinus</name>
    <dbReference type="NCBI Taxonomy" id="3045177"/>
    <lineage>
        <taxon>Bacteria</taxon>
        <taxon>Bacillati</taxon>
        <taxon>Actinomycetota</taxon>
        <taxon>Actinomycetes</taxon>
        <taxon>Micromonosporales</taxon>
        <taxon>Micromonosporaceae</taxon>
        <taxon>Actinoplanes</taxon>
    </lineage>
</organism>
<evidence type="ECO:0000259" key="1">
    <source>
        <dbReference type="Pfam" id="PF04149"/>
    </source>
</evidence>
<name>A0ABT6WLH9_9ACTN</name>
<gene>
    <name evidence="2" type="ORF">QLQ12_18290</name>
</gene>
<comment type="caution">
    <text evidence="2">The sequence shown here is derived from an EMBL/GenBank/DDBJ whole genome shotgun (WGS) entry which is preliminary data.</text>
</comment>
<sequence length="65" mass="7396">MIKPTEEQDWRRSRRCSTGACVEVARTTDRFLVRDSKNLDTAPLAFTRQQWTAFVAGVKAGDFGF</sequence>
<proteinExistence type="predicted"/>
<evidence type="ECO:0000313" key="2">
    <source>
        <dbReference type="EMBL" id="MDI6100563.1"/>
    </source>
</evidence>
<evidence type="ECO:0000313" key="3">
    <source>
        <dbReference type="Proteomes" id="UP001241758"/>
    </source>
</evidence>
<reference evidence="2 3" key="1">
    <citation type="submission" date="2023-05" db="EMBL/GenBank/DDBJ databases">
        <title>Actinoplanes sp. NEAU-A12 genome sequencing.</title>
        <authorList>
            <person name="Wang Z.-S."/>
        </authorList>
    </citation>
    <scope>NUCLEOTIDE SEQUENCE [LARGE SCALE GENOMIC DNA]</scope>
    <source>
        <strain evidence="2 3">NEAU-A12</strain>
    </source>
</reference>
<dbReference type="Proteomes" id="UP001241758">
    <property type="component" value="Unassembled WGS sequence"/>
</dbReference>
<keyword evidence="3" id="KW-1185">Reference proteome</keyword>
<feature type="domain" description="DUF397" evidence="1">
    <location>
        <begin position="9"/>
        <end position="59"/>
    </location>
</feature>
<dbReference type="EMBL" id="JASCTH010000011">
    <property type="protein sequence ID" value="MDI6100563.1"/>
    <property type="molecule type" value="Genomic_DNA"/>
</dbReference>
<dbReference type="RefSeq" id="WP_282761395.1">
    <property type="nucleotide sequence ID" value="NZ_JASCTH010000011.1"/>
</dbReference>
<protein>
    <submittedName>
        <fullName evidence="2">DUF397 domain-containing protein</fullName>
    </submittedName>
</protein>
<dbReference type="InterPro" id="IPR007278">
    <property type="entry name" value="DUF397"/>
</dbReference>
<dbReference type="Pfam" id="PF04149">
    <property type="entry name" value="DUF397"/>
    <property type="match status" value="1"/>
</dbReference>
<accession>A0ABT6WLH9</accession>